<dbReference type="InterPro" id="IPR036188">
    <property type="entry name" value="FAD/NAD-bd_sf"/>
</dbReference>
<keyword evidence="8" id="KW-0521">NADP</keyword>
<dbReference type="Proteomes" id="UP000306912">
    <property type="component" value="Unassembled WGS sequence"/>
</dbReference>
<dbReference type="PRINTS" id="PR00368">
    <property type="entry name" value="FADPNR"/>
</dbReference>
<dbReference type="PANTHER" id="PTHR48105">
    <property type="entry name" value="THIOREDOXIN REDUCTASE 1-RELATED-RELATED"/>
    <property type="match status" value="1"/>
</dbReference>
<dbReference type="GO" id="GO:0005737">
    <property type="term" value="C:cytoplasm"/>
    <property type="evidence" value="ECO:0007669"/>
    <property type="project" value="InterPro"/>
</dbReference>
<comment type="subunit">
    <text evidence="7">Homodimer.</text>
</comment>
<dbReference type="InterPro" id="IPR005982">
    <property type="entry name" value="Thioredox_Rdtase"/>
</dbReference>
<name>A0A5R8QIV5_9FIRM</name>
<dbReference type="OrthoDB" id="9806179at2"/>
<evidence type="ECO:0000259" key="9">
    <source>
        <dbReference type="Pfam" id="PF07992"/>
    </source>
</evidence>
<accession>A0A5R8QIV5</accession>
<evidence type="ECO:0000313" key="11">
    <source>
        <dbReference type="Proteomes" id="UP000306912"/>
    </source>
</evidence>
<dbReference type="PRINTS" id="PR00469">
    <property type="entry name" value="PNDRDTASEII"/>
</dbReference>
<dbReference type="GO" id="GO:0004791">
    <property type="term" value="F:thioredoxin-disulfide reductase (NADPH) activity"/>
    <property type="evidence" value="ECO:0007669"/>
    <property type="project" value="UniProtKB-UniRule"/>
</dbReference>
<proteinExistence type="inferred from homology"/>
<dbReference type="NCBIfam" id="TIGR01292">
    <property type="entry name" value="TRX_reduct"/>
    <property type="match status" value="1"/>
</dbReference>
<comment type="similarity">
    <text evidence="1 7">Belongs to the class-II pyridine nucleotide-disulfide oxidoreductase family.</text>
</comment>
<evidence type="ECO:0000256" key="5">
    <source>
        <dbReference type="ARBA" id="ARBA00023157"/>
    </source>
</evidence>
<dbReference type="InterPro" id="IPR023753">
    <property type="entry name" value="FAD/NAD-binding_dom"/>
</dbReference>
<keyword evidence="6 7" id="KW-0676">Redox-active center</keyword>
<dbReference type="EMBL" id="VBWP01000001">
    <property type="protein sequence ID" value="TLG77383.1"/>
    <property type="molecule type" value="Genomic_DNA"/>
</dbReference>
<dbReference type="InParanoid" id="A0A5R8QIV5"/>
<comment type="caution">
    <text evidence="10">The sequence shown here is derived from an EMBL/GenBank/DDBJ whole genome shotgun (WGS) entry which is preliminary data.</text>
</comment>
<evidence type="ECO:0000256" key="3">
    <source>
        <dbReference type="ARBA" id="ARBA00022827"/>
    </source>
</evidence>
<keyword evidence="3 7" id="KW-0274">FAD</keyword>
<organism evidence="10 11">
    <name type="scientific">Culicoidibacter larvae</name>
    <dbReference type="NCBI Taxonomy" id="2579976"/>
    <lineage>
        <taxon>Bacteria</taxon>
        <taxon>Bacillati</taxon>
        <taxon>Bacillota</taxon>
        <taxon>Culicoidibacteria</taxon>
        <taxon>Culicoidibacterales</taxon>
        <taxon>Culicoidibacteraceae</taxon>
        <taxon>Culicoidibacter</taxon>
    </lineage>
</organism>
<evidence type="ECO:0000256" key="6">
    <source>
        <dbReference type="ARBA" id="ARBA00023284"/>
    </source>
</evidence>
<dbReference type="InterPro" id="IPR050097">
    <property type="entry name" value="Ferredoxin-NADP_redctase_2"/>
</dbReference>
<evidence type="ECO:0000256" key="4">
    <source>
        <dbReference type="ARBA" id="ARBA00023002"/>
    </source>
</evidence>
<dbReference type="GO" id="GO:0019430">
    <property type="term" value="P:removal of superoxide radicals"/>
    <property type="evidence" value="ECO:0007669"/>
    <property type="project" value="UniProtKB-UniRule"/>
</dbReference>
<keyword evidence="11" id="KW-1185">Reference proteome</keyword>
<dbReference type="Pfam" id="PF07992">
    <property type="entry name" value="Pyr_redox_2"/>
    <property type="match status" value="1"/>
</dbReference>
<dbReference type="AlphaFoldDB" id="A0A5R8QIV5"/>
<protein>
    <recommendedName>
        <fullName evidence="7">Thioredoxin reductase</fullName>
        <ecNumber evidence="7">1.8.1.9</ecNumber>
    </recommendedName>
</protein>
<keyword evidence="2 7" id="KW-0285">Flavoprotein</keyword>
<evidence type="ECO:0000256" key="2">
    <source>
        <dbReference type="ARBA" id="ARBA00022630"/>
    </source>
</evidence>
<evidence type="ECO:0000256" key="7">
    <source>
        <dbReference type="RuleBase" id="RU003880"/>
    </source>
</evidence>
<gene>
    <name evidence="10" type="primary">trxB</name>
    <name evidence="10" type="ORF">FEZ08_01830</name>
</gene>
<comment type="catalytic activity">
    <reaction evidence="7">
        <text>[thioredoxin]-dithiol + NADP(+) = [thioredoxin]-disulfide + NADPH + H(+)</text>
        <dbReference type="Rhea" id="RHEA:20345"/>
        <dbReference type="Rhea" id="RHEA-COMP:10698"/>
        <dbReference type="Rhea" id="RHEA-COMP:10700"/>
        <dbReference type="ChEBI" id="CHEBI:15378"/>
        <dbReference type="ChEBI" id="CHEBI:29950"/>
        <dbReference type="ChEBI" id="CHEBI:50058"/>
        <dbReference type="ChEBI" id="CHEBI:57783"/>
        <dbReference type="ChEBI" id="CHEBI:58349"/>
        <dbReference type="EC" id="1.8.1.9"/>
    </reaction>
</comment>
<reference evidence="10 11" key="1">
    <citation type="submission" date="2019-05" db="EMBL/GenBank/DDBJ databases">
        <title>Culicoidintestinum kansasii gen. nov., sp. nov. from the gastrointestinal tract of the biting midge, Culicoides sonorensis.</title>
        <authorList>
            <person name="Neupane S."/>
            <person name="Ghosh A."/>
            <person name="Gunther S."/>
            <person name="Martin K."/>
            <person name="Zurek L."/>
        </authorList>
    </citation>
    <scope>NUCLEOTIDE SEQUENCE [LARGE SCALE GENOMIC DNA]</scope>
    <source>
        <strain evidence="10 11">CS-1</strain>
    </source>
</reference>
<dbReference type="FunCoup" id="A0A5R8QIV5">
    <property type="interactions" value="218"/>
</dbReference>
<dbReference type="PROSITE" id="PS00573">
    <property type="entry name" value="PYRIDINE_REDOX_2"/>
    <property type="match status" value="1"/>
</dbReference>
<dbReference type="InterPro" id="IPR008255">
    <property type="entry name" value="Pyr_nucl-diS_OxRdtase_2_AS"/>
</dbReference>
<feature type="domain" description="FAD/NAD(P)-binding" evidence="9">
    <location>
        <begin position="4"/>
        <end position="292"/>
    </location>
</feature>
<keyword evidence="5" id="KW-1015">Disulfide bond</keyword>
<dbReference type="SUPFAM" id="SSF51905">
    <property type="entry name" value="FAD/NAD(P)-binding domain"/>
    <property type="match status" value="1"/>
</dbReference>
<keyword evidence="4 7" id="KW-0560">Oxidoreductase</keyword>
<dbReference type="EC" id="1.8.1.9" evidence="7"/>
<evidence type="ECO:0000256" key="8">
    <source>
        <dbReference type="RuleBase" id="RU003881"/>
    </source>
</evidence>
<dbReference type="Gene3D" id="3.50.50.60">
    <property type="entry name" value="FAD/NAD(P)-binding domain"/>
    <property type="match status" value="2"/>
</dbReference>
<dbReference type="RefSeq" id="WP_138189992.1">
    <property type="nucleotide sequence ID" value="NZ_VBWP01000001.1"/>
</dbReference>
<evidence type="ECO:0000256" key="1">
    <source>
        <dbReference type="ARBA" id="ARBA00009333"/>
    </source>
</evidence>
<sequence length="307" mass="33200">MEIYDVIIIGAGPAGMTAAVYASRAELKTLILEAGAPGGKMLKTMEIGNWPGIVEAKGPQLAMEMYKHSTAFGAKFDMGDVERIDLDGDIKVVKLANGKEFRAKTVIYATGTKERTLHIPGREKMEGRGISYCAICDGAFFRNRDVVVVGGGNSALEESLHLTSLVNKVYLIQIMDSFNAEKITVDKVMANDKIEIHMESEVIEVLERENKMGGVLVRNNKTGDVDEIMADGMFIYIGADPVTAPIAHLGITDEHGYILVNDKMETSVPGIYGAGDVNSKVLRQIVTAVNDGAIAAQEALAYIQKSE</sequence>
<comment type="cofactor">
    <cofactor evidence="8">
        <name>FAD</name>
        <dbReference type="ChEBI" id="CHEBI:57692"/>
    </cofactor>
    <text evidence="8">Binds 1 FAD per subunit.</text>
</comment>
<evidence type="ECO:0000313" key="10">
    <source>
        <dbReference type="EMBL" id="TLG77383.1"/>
    </source>
</evidence>